<dbReference type="InterPro" id="IPR010977">
    <property type="entry name" value="Aromatic_deC"/>
</dbReference>
<dbReference type="GO" id="GO:0016831">
    <property type="term" value="F:carboxy-lyase activity"/>
    <property type="evidence" value="ECO:0007669"/>
    <property type="project" value="UniProtKB-KW"/>
</dbReference>
<feature type="modified residue" description="N6-(pyridoxal phosphate)lysine" evidence="6">
    <location>
        <position position="291"/>
    </location>
</feature>
<reference evidence="8" key="2">
    <citation type="submission" date="2020-09" db="EMBL/GenBank/DDBJ databases">
        <authorList>
            <person name="Sun Q."/>
            <person name="Zhou Y."/>
        </authorList>
    </citation>
    <scope>NUCLEOTIDE SEQUENCE</scope>
    <source>
        <strain evidence="8">CGMCC 1.15360</strain>
    </source>
</reference>
<dbReference type="InterPro" id="IPR015421">
    <property type="entry name" value="PyrdxlP-dep_Trfase_major"/>
</dbReference>
<organism evidence="8 9">
    <name type="scientific">Croceicoccus mobilis</name>
    <dbReference type="NCBI Taxonomy" id="1703339"/>
    <lineage>
        <taxon>Bacteria</taxon>
        <taxon>Pseudomonadati</taxon>
        <taxon>Pseudomonadota</taxon>
        <taxon>Alphaproteobacteria</taxon>
        <taxon>Sphingomonadales</taxon>
        <taxon>Erythrobacteraceae</taxon>
        <taxon>Croceicoccus</taxon>
    </lineage>
</organism>
<evidence type="ECO:0000256" key="4">
    <source>
        <dbReference type="ARBA" id="ARBA00022898"/>
    </source>
</evidence>
<sequence>MSDLAALLANAASRAARYRQQVAKRSPLPTASLSELRAALCRPLGEEGRLASEVIAELADAAEPGFAGTTSPAFHGWVIGGSHPAGVAAEMLTAAWGQNAVLYQSAPAAAVVEEAAAGWLLDLLDMPRESSVGFATGATMASFIGLTAARIAMLERAGWDLEQDGLFGAPEVTVFLGAEAHSTIFHALRLLGFGRRRLVTVEADGEGRMMPGALARAMARRSGPAIVIAQAGHINSGAFDDITAIAATAQARGAWLHVDGAFGMWARASRTRRHLAKGMHLADSCSLDGHKWLQVPYDCGYAILRNADMHRRAMSISASYLNREAEGGRNPSDYVPELSRRARGFASWAVMRALGRKGIADIIEDSCDNARIFAVLCAMEPSIRVMNDVQLNQVCIAPRNRANEDAIVARVSQALADDGRYFVKPAEWQGRPVLRFSFCGQPATHVQVEAMAALVACAFAKADPMADGSRMAA</sequence>
<proteinExistence type="inferred from homology"/>
<comment type="cofactor">
    <cofactor evidence="1 6 7">
        <name>pyridoxal 5'-phosphate</name>
        <dbReference type="ChEBI" id="CHEBI:597326"/>
    </cofactor>
</comment>
<comment type="similarity">
    <text evidence="2 7">Belongs to the group II decarboxylase family.</text>
</comment>
<evidence type="ECO:0000256" key="2">
    <source>
        <dbReference type="ARBA" id="ARBA00009533"/>
    </source>
</evidence>
<dbReference type="InterPro" id="IPR002129">
    <property type="entry name" value="PyrdxlP-dep_de-COase"/>
</dbReference>
<keyword evidence="9" id="KW-1185">Reference proteome</keyword>
<evidence type="ECO:0000256" key="6">
    <source>
        <dbReference type="PIRSR" id="PIRSR602129-50"/>
    </source>
</evidence>
<dbReference type="Gene3D" id="3.40.640.10">
    <property type="entry name" value="Type I PLP-dependent aspartate aminotransferase-like (Major domain)"/>
    <property type="match status" value="1"/>
</dbReference>
<protein>
    <submittedName>
        <fullName evidence="8">Aspartate aminotransferase family protein</fullName>
    </submittedName>
</protein>
<evidence type="ECO:0000256" key="5">
    <source>
        <dbReference type="ARBA" id="ARBA00023239"/>
    </source>
</evidence>
<dbReference type="GO" id="GO:0008483">
    <property type="term" value="F:transaminase activity"/>
    <property type="evidence" value="ECO:0007669"/>
    <property type="project" value="UniProtKB-KW"/>
</dbReference>
<dbReference type="GO" id="GO:0019752">
    <property type="term" value="P:carboxylic acid metabolic process"/>
    <property type="evidence" value="ECO:0007669"/>
    <property type="project" value="InterPro"/>
</dbReference>
<dbReference type="Proteomes" id="UP000612349">
    <property type="component" value="Unassembled WGS sequence"/>
</dbReference>
<accession>A0A916Z0C6</accession>
<evidence type="ECO:0000256" key="3">
    <source>
        <dbReference type="ARBA" id="ARBA00022793"/>
    </source>
</evidence>
<keyword evidence="8" id="KW-0808">Transferase</keyword>
<evidence type="ECO:0000256" key="1">
    <source>
        <dbReference type="ARBA" id="ARBA00001933"/>
    </source>
</evidence>
<dbReference type="InterPro" id="IPR015422">
    <property type="entry name" value="PyrdxlP-dep_Trfase_small"/>
</dbReference>
<keyword evidence="4 6" id="KW-0663">Pyridoxal phosphate</keyword>
<dbReference type="AlphaFoldDB" id="A0A916Z0C6"/>
<dbReference type="RefSeq" id="WP_066777769.1">
    <property type="nucleotide sequence ID" value="NZ_BMIP01000003.1"/>
</dbReference>
<dbReference type="EMBL" id="BMIP01000003">
    <property type="protein sequence ID" value="GGD69944.1"/>
    <property type="molecule type" value="Genomic_DNA"/>
</dbReference>
<evidence type="ECO:0000313" key="8">
    <source>
        <dbReference type="EMBL" id="GGD69944.1"/>
    </source>
</evidence>
<dbReference type="PANTHER" id="PTHR11999">
    <property type="entry name" value="GROUP II PYRIDOXAL-5-PHOSPHATE DECARBOXYLASE"/>
    <property type="match status" value="1"/>
</dbReference>
<dbReference type="GO" id="GO:0030170">
    <property type="term" value="F:pyridoxal phosphate binding"/>
    <property type="evidence" value="ECO:0007669"/>
    <property type="project" value="InterPro"/>
</dbReference>
<dbReference type="Pfam" id="PF00282">
    <property type="entry name" value="Pyridoxal_deC"/>
    <property type="match status" value="1"/>
</dbReference>
<evidence type="ECO:0000256" key="7">
    <source>
        <dbReference type="RuleBase" id="RU000382"/>
    </source>
</evidence>
<gene>
    <name evidence="8" type="ORF">GCM10010990_19320</name>
</gene>
<reference evidence="8" key="1">
    <citation type="journal article" date="2014" name="Int. J. Syst. Evol. Microbiol.">
        <title>Complete genome sequence of Corynebacterium casei LMG S-19264T (=DSM 44701T), isolated from a smear-ripened cheese.</title>
        <authorList>
            <consortium name="US DOE Joint Genome Institute (JGI-PGF)"/>
            <person name="Walter F."/>
            <person name="Albersmeier A."/>
            <person name="Kalinowski J."/>
            <person name="Ruckert C."/>
        </authorList>
    </citation>
    <scope>NUCLEOTIDE SEQUENCE</scope>
    <source>
        <strain evidence="8">CGMCC 1.15360</strain>
    </source>
</reference>
<name>A0A916Z0C6_9SPHN</name>
<evidence type="ECO:0000313" key="9">
    <source>
        <dbReference type="Proteomes" id="UP000612349"/>
    </source>
</evidence>
<dbReference type="OrthoDB" id="9803665at2"/>
<dbReference type="InterPro" id="IPR015424">
    <property type="entry name" value="PyrdxlP-dep_Trfase"/>
</dbReference>
<keyword evidence="8" id="KW-0032">Aminotransferase</keyword>
<dbReference type="PANTHER" id="PTHR11999:SF70">
    <property type="entry name" value="MIP05841P"/>
    <property type="match status" value="1"/>
</dbReference>
<keyword evidence="5 7" id="KW-0456">Lyase</keyword>
<dbReference type="Gene3D" id="3.90.1150.10">
    <property type="entry name" value="Aspartate Aminotransferase, domain 1"/>
    <property type="match status" value="1"/>
</dbReference>
<dbReference type="SUPFAM" id="SSF53383">
    <property type="entry name" value="PLP-dependent transferases"/>
    <property type="match status" value="1"/>
</dbReference>
<comment type="caution">
    <text evidence="8">The sequence shown here is derived from an EMBL/GenBank/DDBJ whole genome shotgun (WGS) entry which is preliminary data.</text>
</comment>
<keyword evidence="3" id="KW-0210">Decarboxylase</keyword>